<dbReference type="Proteomes" id="UP000204057">
    <property type="component" value="Segment"/>
</dbReference>
<dbReference type="GeneID" id="26796279"/>
<reference evidence="2 3" key="1">
    <citation type="journal article" date="2015" name="Genome Announc.">
        <title>Complete Genome Sequence of Caulobacter crescentus Podophage Percy.</title>
        <authorList>
            <person name="Lerma R.A."/>
            <person name="Tidwell T.J."/>
            <person name="Cahill J.L."/>
            <person name="Rasche E.S."/>
            <person name="Kuty Everett G.F."/>
        </authorList>
    </citation>
    <scope>NUCLEOTIDE SEQUENCE [LARGE SCALE GENOMIC DNA]</scope>
</reference>
<evidence type="ECO:0000256" key="1">
    <source>
        <dbReference type="SAM" id="MobiDB-lite"/>
    </source>
</evidence>
<dbReference type="KEGG" id="vg:26796279"/>
<name>A0A0M5M1G2_9CAUD</name>
<keyword evidence="3" id="KW-1185">Reference proteome</keyword>
<accession>A0A0M5M1G2</accession>
<sequence length="293" mass="29722">MANPKLGSYTDSTGSDRPVRGVSLVGTGGDGQTAILPSGAAAAVDDSPIADPVVTGTVTQGADTSWTFASAGAALVLDTAGQDGLTLQVTSANTTITVQWSASPSGPWYAGPLISVGNVGAAAELAVWPINAAGLFVANSYGRYARIVSSAATSINVFVDFKRNRVNARGMYLAGAVNLNVLSNTYVTETTTNLAASATYTGASRAAGTSPTVNCVFAVEAEADQNLTVFVEKSVDGGTTWRPCNGIAGSAVTAGTTFYFKTTVMAANYRVRATNTGASTTTRILITSAFASA</sequence>
<gene>
    <name evidence="2" type="ORF">CPT_Percy52</name>
</gene>
<evidence type="ECO:0000313" key="3">
    <source>
        <dbReference type="Proteomes" id="UP000204057"/>
    </source>
</evidence>
<feature type="region of interest" description="Disordered" evidence="1">
    <location>
        <begin position="1"/>
        <end position="23"/>
    </location>
</feature>
<proteinExistence type="predicted"/>
<dbReference type="RefSeq" id="YP_009225284.1">
    <property type="nucleotide sequence ID" value="NC_029092.1"/>
</dbReference>
<organism evidence="2 3">
    <name type="scientific">Caulobacter phage Percy</name>
    <dbReference type="NCBI Taxonomy" id="1701809"/>
    <lineage>
        <taxon>Viruses</taxon>
        <taxon>Duplodnaviria</taxon>
        <taxon>Heunggongvirae</taxon>
        <taxon>Uroviricota</taxon>
        <taxon>Caudoviricetes</taxon>
        <taxon>Autographivirales</taxon>
        <taxon>Autonotataviridae</taxon>
        <taxon>Percyvirus</taxon>
        <taxon>Percyvirus percy</taxon>
    </lineage>
</organism>
<dbReference type="EMBL" id="KT381879">
    <property type="protein sequence ID" value="ALF01686.1"/>
    <property type="molecule type" value="Genomic_DNA"/>
</dbReference>
<protein>
    <submittedName>
        <fullName evidence="2">Uncharacterized protein</fullName>
    </submittedName>
</protein>
<evidence type="ECO:0000313" key="2">
    <source>
        <dbReference type="EMBL" id="ALF01686.1"/>
    </source>
</evidence>